<evidence type="ECO:0000313" key="4">
    <source>
        <dbReference type="EMBL" id="KAK1745046.1"/>
    </source>
</evidence>
<feature type="region of interest" description="Disordered" evidence="3">
    <location>
        <begin position="1"/>
        <end position="36"/>
    </location>
</feature>
<evidence type="ECO:0000256" key="1">
    <source>
        <dbReference type="ARBA" id="ARBA00022980"/>
    </source>
</evidence>
<accession>A0AAD9DEV1</accession>
<proteinExistence type="predicted"/>
<reference evidence="4" key="1">
    <citation type="submission" date="2023-06" db="EMBL/GenBank/DDBJ databases">
        <title>Survivors Of The Sea: Transcriptome response of Skeletonema marinoi to long-term dormancy.</title>
        <authorList>
            <person name="Pinder M.I.M."/>
            <person name="Kourtchenko O."/>
            <person name="Robertson E.K."/>
            <person name="Larsson T."/>
            <person name="Maumus F."/>
            <person name="Osuna-Cruz C.M."/>
            <person name="Vancaester E."/>
            <person name="Stenow R."/>
            <person name="Vandepoele K."/>
            <person name="Ploug H."/>
            <person name="Bruchert V."/>
            <person name="Godhe A."/>
            <person name="Topel M."/>
        </authorList>
    </citation>
    <scope>NUCLEOTIDE SEQUENCE</scope>
    <source>
        <strain evidence="4">R05AC</strain>
    </source>
</reference>
<evidence type="ECO:0000256" key="2">
    <source>
        <dbReference type="ARBA" id="ARBA00023274"/>
    </source>
</evidence>
<dbReference type="AlphaFoldDB" id="A0AAD9DEV1"/>
<keyword evidence="2" id="KW-0687">Ribonucleoprotein</keyword>
<dbReference type="GO" id="GO:0006412">
    <property type="term" value="P:translation"/>
    <property type="evidence" value="ECO:0007669"/>
    <property type="project" value="InterPro"/>
</dbReference>
<evidence type="ECO:0000256" key="3">
    <source>
        <dbReference type="SAM" id="MobiDB-lite"/>
    </source>
</evidence>
<dbReference type="GO" id="GO:0022627">
    <property type="term" value="C:cytosolic small ribosomal subunit"/>
    <property type="evidence" value="ECO:0007669"/>
    <property type="project" value="TreeGrafter"/>
</dbReference>
<keyword evidence="5" id="KW-1185">Reference proteome</keyword>
<dbReference type="Gene3D" id="3.90.1410.10">
    <property type="entry name" value="set domain protein methyltransferase, domain 1"/>
    <property type="match status" value="1"/>
</dbReference>
<dbReference type="CDD" id="cd10527">
    <property type="entry name" value="SET_LSMT"/>
    <property type="match status" value="1"/>
</dbReference>
<comment type="caution">
    <text evidence="4">The sequence shown here is derived from an EMBL/GenBank/DDBJ whole genome shotgun (WGS) entry which is preliminary data.</text>
</comment>
<evidence type="ECO:0000313" key="5">
    <source>
        <dbReference type="Proteomes" id="UP001224775"/>
    </source>
</evidence>
<dbReference type="PANTHER" id="PTHR12650">
    <property type="entry name" value="40S RIBOSOMAL PROTEIN S30/UBIQUITIN-LIKE PROTEIN FUBI"/>
    <property type="match status" value="1"/>
</dbReference>
<name>A0AAD9DEV1_9STRA</name>
<dbReference type="Proteomes" id="UP001224775">
    <property type="component" value="Unassembled WGS sequence"/>
</dbReference>
<dbReference type="SUPFAM" id="SSF82199">
    <property type="entry name" value="SET domain"/>
    <property type="match status" value="1"/>
</dbReference>
<dbReference type="GO" id="GO:0003735">
    <property type="term" value="F:structural constituent of ribosome"/>
    <property type="evidence" value="ECO:0007669"/>
    <property type="project" value="InterPro"/>
</dbReference>
<keyword evidence="1 4" id="KW-0689">Ribosomal protein</keyword>
<dbReference type="InterPro" id="IPR046341">
    <property type="entry name" value="SET_dom_sf"/>
</dbReference>
<dbReference type="PANTHER" id="PTHR12650:SF15">
    <property type="entry name" value="RIBOSOMAL PROTEIN S30, ISOFORM A"/>
    <property type="match status" value="1"/>
</dbReference>
<sequence length="301" mass="33196">MGKVHGSLARAGKVKGQTPKVEAQEKKKQPRGRAKKRMQYNRRYVNVVTGMGGKSTTQFLAWTASKGIETPLDLNERSDGSRYTTAKVDLDNTSDILQIPISACITSDSLDGLAERLAYERKLESKSEFAPTWIEGADSGQLERRMMNDERKDLDQWALACVDSRANFLGDGRYAMTPYLDMVNHDASIQTRARIEEDKGFAGSGDILQLQSGKNYAKGSEVFISYGNLSNLDTLVDYGFVSDTNPCNVETIAVRMMGQQPFTLTVYPDGSVDAGSKATLRYNLATPEELEIFSTIEKGTG</sequence>
<dbReference type="Pfam" id="PF04758">
    <property type="entry name" value="Ribosomal_S30"/>
    <property type="match status" value="1"/>
</dbReference>
<protein>
    <submittedName>
        <fullName evidence="4">40S ribosomal protein S30</fullName>
    </submittedName>
</protein>
<gene>
    <name evidence="4" type="ORF">QTG54_004337</name>
</gene>
<organism evidence="4 5">
    <name type="scientific">Skeletonema marinoi</name>
    <dbReference type="NCBI Taxonomy" id="267567"/>
    <lineage>
        <taxon>Eukaryota</taxon>
        <taxon>Sar</taxon>
        <taxon>Stramenopiles</taxon>
        <taxon>Ochrophyta</taxon>
        <taxon>Bacillariophyta</taxon>
        <taxon>Coscinodiscophyceae</taxon>
        <taxon>Thalassiosirophycidae</taxon>
        <taxon>Thalassiosirales</taxon>
        <taxon>Skeletonemataceae</taxon>
        <taxon>Skeletonema</taxon>
        <taxon>Skeletonema marinoi-dohrnii complex</taxon>
    </lineage>
</organism>
<dbReference type="EMBL" id="JATAAI010000006">
    <property type="protein sequence ID" value="KAK1745046.1"/>
    <property type="molecule type" value="Genomic_DNA"/>
</dbReference>
<dbReference type="InterPro" id="IPR006846">
    <property type="entry name" value="Ribosomal_eS30"/>
</dbReference>